<accession>A0A0R3UIK2</accession>
<name>A0A0R3UIK2_MESCO</name>
<keyword evidence="4" id="KW-0732">Signal</keyword>
<gene>
    <name evidence="5" type="ORF">MCOS_LOCUS7263</name>
</gene>
<dbReference type="WBParaSite" id="MCU_003549-RA">
    <property type="protein sequence ID" value="MCU_003549-RA"/>
    <property type="gene ID" value="MCU_003549"/>
</dbReference>
<proteinExistence type="predicted"/>
<feature type="transmembrane region" description="Helical" evidence="3">
    <location>
        <begin position="364"/>
        <end position="386"/>
    </location>
</feature>
<dbReference type="AlphaFoldDB" id="A0A0R3UIK2"/>
<reference evidence="5 6" key="1">
    <citation type="submission" date="2018-10" db="EMBL/GenBank/DDBJ databases">
        <authorList>
            <consortium name="Pathogen Informatics"/>
        </authorList>
    </citation>
    <scope>NUCLEOTIDE SEQUENCE [LARGE SCALE GENOMIC DNA]</scope>
</reference>
<feature type="compositionally biased region" description="Polar residues" evidence="2">
    <location>
        <begin position="471"/>
        <end position="484"/>
    </location>
</feature>
<dbReference type="OrthoDB" id="6242189at2759"/>
<feature type="region of interest" description="Disordered" evidence="2">
    <location>
        <begin position="266"/>
        <end position="291"/>
    </location>
</feature>
<feature type="region of interest" description="Disordered" evidence="2">
    <location>
        <begin position="84"/>
        <end position="106"/>
    </location>
</feature>
<reference evidence="7" key="2">
    <citation type="submission" date="2019-11" db="UniProtKB">
        <authorList>
            <consortium name="WormBaseParasite"/>
        </authorList>
    </citation>
    <scope>IDENTIFICATION</scope>
</reference>
<keyword evidence="6" id="KW-1185">Reference proteome</keyword>
<evidence type="ECO:0000256" key="4">
    <source>
        <dbReference type="SAM" id="SignalP"/>
    </source>
</evidence>
<feature type="chain" id="PRO_5043132280" evidence="4">
    <location>
        <begin position="23"/>
        <end position="494"/>
    </location>
</feature>
<evidence type="ECO:0000313" key="6">
    <source>
        <dbReference type="Proteomes" id="UP000267029"/>
    </source>
</evidence>
<dbReference type="EMBL" id="UXSR01005344">
    <property type="protein sequence ID" value="VDD81260.1"/>
    <property type="molecule type" value="Genomic_DNA"/>
</dbReference>
<sequence length="494" mass="55760">MGHGRIITELTLFITFLASVQTDICPRGYWAADVQSSSTQKAINQYSSDRKYSLPYGPIGNTPICRFCPQISCFIMRQMTEKKDSRRESTIRRRPRPHPTHSLTTTPKISSLEDLFTVFDNATSTKSPDTHEEANVMMSCAPLSDLPYPDQIITYLDCVQIGQRDLYYLFIYTPTNKEKDVVPVDCIDPNFLSWIPKREKLKGIELGFPMKRLPPAFFRYYRDIMEATEQVCIDSSALTNNEIDSHDLQRFDGKVLTQTVYRHRGLKRSVLPPKQPPNTAETGYQSSEEVEDCPDLMPTGYGRTFSDKDCRYSAADMPVNDTAVLKEDIERNCTCPQCTYQKPVVQVTKQERNRLPAPKYVTTLLNMALLALVLLLIFGTVLGFCLNNKDKAMILFLTRTRKRKREMEEALAREAAERAAKEAEEQNLVNWNPFLNRYGMMAGGSAMGGFGPFSARLPIGNMDSMGGGQFGSAQHPSTANQDAQKGSGRKRPGR</sequence>
<protein>
    <submittedName>
        <fullName evidence="5 7">Uncharacterized protein</fullName>
    </submittedName>
</protein>
<feature type="compositionally biased region" description="Polar residues" evidence="2">
    <location>
        <begin position="277"/>
        <end position="287"/>
    </location>
</feature>
<evidence type="ECO:0000256" key="3">
    <source>
        <dbReference type="SAM" id="Phobius"/>
    </source>
</evidence>
<feature type="coiled-coil region" evidence="1">
    <location>
        <begin position="397"/>
        <end position="426"/>
    </location>
</feature>
<feature type="signal peptide" evidence="4">
    <location>
        <begin position="1"/>
        <end position="22"/>
    </location>
</feature>
<evidence type="ECO:0000256" key="1">
    <source>
        <dbReference type="SAM" id="Coils"/>
    </source>
</evidence>
<keyword evidence="3" id="KW-1133">Transmembrane helix</keyword>
<feature type="region of interest" description="Disordered" evidence="2">
    <location>
        <begin position="465"/>
        <end position="494"/>
    </location>
</feature>
<dbReference type="Proteomes" id="UP000267029">
    <property type="component" value="Unassembled WGS sequence"/>
</dbReference>
<keyword evidence="1" id="KW-0175">Coiled coil</keyword>
<keyword evidence="3" id="KW-0472">Membrane</keyword>
<organism evidence="5 6">
    <name type="scientific">Mesocestoides corti</name>
    <name type="common">Flatworm</name>
    <dbReference type="NCBI Taxonomy" id="53468"/>
    <lineage>
        <taxon>Eukaryota</taxon>
        <taxon>Metazoa</taxon>
        <taxon>Spiralia</taxon>
        <taxon>Lophotrochozoa</taxon>
        <taxon>Platyhelminthes</taxon>
        <taxon>Cestoda</taxon>
        <taxon>Eucestoda</taxon>
        <taxon>Cyclophyllidea</taxon>
        <taxon>Mesocestoididae</taxon>
        <taxon>Mesocestoides</taxon>
    </lineage>
</organism>
<evidence type="ECO:0000256" key="2">
    <source>
        <dbReference type="SAM" id="MobiDB-lite"/>
    </source>
</evidence>
<keyword evidence="3" id="KW-0812">Transmembrane</keyword>
<evidence type="ECO:0000313" key="7">
    <source>
        <dbReference type="WBParaSite" id="MCU_003549-RA"/>
    </source>
</evidence>
<evidence type="ECO:0000313" key="5">
    <source>
        <dbReference type="EMBL" id="VDD81260.1"/>
    </source>
</evidence>